<evidence type="ECO:0000313" key="8">
    <source>
        <dbReference type="Proteomes" id="UP000585474"/>
    </source>
</evidence>
<dbReference type="OrthoDB" id="2019572at2759"/>
<keyword evidence="5" id="KW-0325">Glycoprotein</keyword>
<evidence type="ECO:0000256" key="1">
    <source>
        <dbReference type="ARBA" id="ARBA00004606"/>
    </source>
</evidence>
<dbReference type="EMBL" id="BJWL01000024">
    <property type="protein sequence ID" value="GFZ14876.1"/>
    <property type="molecule type" value="Genomic_DNA"/>
</dbReference>
<dbReference type="InterPro" id="IPR003406">
    <property type="entry name" value="Glyco_trans_14"/>
</dbReference>
<gene>
    <name evidence="7" type="ORF">Acr_24g0010660</name>
</gene>
<protein>
    <submittedName>
        <fullName evidence="7">Core-2/I-branching beta-1,6-N-acetylglucosaminyltransferase family protein</fullName>
    </submittedName>
</protein>
<comment type="caution">
    <text evidence="7">The sequence shown here is derived from an EMBL/GenBank/DDBJ whole genome shotgun (WGS) entry which is preliminary data.</text>
</comment>
<dbReference type="GO" id="GO:0016020">
    <property type="term" value="C:membrane"/>
    <property type="evidence" value="ECO:0007669"/>
    <property type="project" value="UniProtKB-SubCell"/>
</dbReference>
<evidence type="ECO:0000313" key="7">
    <source>
        <dbReference type="EMBL" id="GFZ14876.1"/>
    </source>
</evidence>
<dbReference type="GO" id="GO:0015020">
    <property type="term" value="F:glucuronosyltransferase activity"/>
    <property type="evidence" value="ECO:0007669"/>
    <property type="project" value="InterPro"/>
</dbReference>
<keyword evidence="2 7" id="KW-0328">Glycosyltransferase</keyword>
<organism evidence="7 8">
    <name type="scientific">Actinidia rufa</name>
    <dbReference type="NCBI Taxonomy" id="165716"/>
    <lineage>
        <taxon>Eukaryota</taxon>
        <taxon>Viridiplantae</taxon>
        <taxon>Streptophyta</taxon>
        <taxon>Embryophyta</taxon>
        <taxon>Tracheophyta</taxon>
        <taxon>Spermatophyta</taxon>
        <taxon>Magnoliopsida</taxon>
        <taxon>eudicotyledons</taxon>
        <taxon>Gunneridae</taxon>
        <taxon>Pentapetalae</taxon>
        <taxon>asterids</taxon>
        <taxon>Ericales</taxon>
        <taxon>Actinidiaceae</taxon>
        <taxon>Actinidia</taxon>
    </lineage>
</organism>
<name>A0A7J0GVR3_9ERIC</name>
<feature type="region of interest" description="Disordered" evidence="6">
    <location>
        <begin position="1"/>
        <end position="52"/>
    </location>
</feature>
<evidence type="ECO:0000256" key="6">
    <source>
        <dbReference type="SAM" id="MobiDB-lite"/>
    </source>
</evidence>
<keyword evidence="8" id="KW-1185">Reference proteome</keyword>
<accession>A0A7J0GVR3</accession>
<dbReference type="PANTHER" id="PTHR45719:SF31">
    <property type="entry name" value="BETA-GLUCURONOSYLTRANSFERASE GLCAT14A-LIKE ISOFORM X1"/>
    <property type="match status" value="1"/>
</dbReference>
<sequence>MNAMKNHTSSSRKRSVLSVCKQRSINGEPSSKPPLLSPPSLSPLSPPPLPPSFPNPNFSLSSILPPHPSPPPPKIAYFISGAAADGPRIFRLLQASYHPRNYYLLHLDRRASDEEREGMARLVGSVGVFVAADNVHVIERANLVRDEGSTTLALVLHGAAILLRAWRDWDWFVNLDASDYPLISQDDFLHILSYAPRDFNFIEHTSNTSRNEYQRIMEIVVDPGLYLISKGKMFTGNKKRTLPNAYRFFTGSPNVILSRKLVEFSILGWDNLPRKLLMFFSNTKYSHRDYFQTLACNAEEFSKTIVNSNLHFTDRNDPHTKEPRDLLRSDLEKMLSSGAAFAGKFRANDPVLDKIDSLVLNRNPGMVLPGGWCLGRRGWGRDPCQLWGDVSVLRPGPTANSFAKLLLQLMANTTFQSNQCVHQ</sequence>
<feature type="compositionally biased region" description="Pro residues" evidence="6">
    <location>
        <begin position="31"/>
        <end position="52"/>
    </location>
</feature>
<proteinExistence type="predicted"/>
<dbReference type="Pfam" id="PF02485">
    <property type="entry name" value="Branch"/>
    <property type="match status" value="1"/>
</dbReference>
<evidence type="ECO:0000256" key="3">
    <source>
        <dbReference type="ARBA" id="ARBA00022679"/>
    </source>
</evidence>
<keyword evidence="4" id="KW-0472">Membrane</keyword>
<evidence type="ECO:0000256" key="5">
    <source>
        <dbReference type="ARBA" id="ARBA00023180"/>
    </source>
</evidence>
<reference evidence="7 8" key="1">
    <citation type="submission" date="2019-07" db="EMBL/GenBank/DDBJ databases">
        <title>De Novo Assembly of kiwifruit Actinidia rufa.</title>
        <authorList>
            <person name="Sugita-Konishi S."/>
            <person name="Sato K."/>
            <person name="Mori E."/>
            <person name="Abe Y."/>
            <person name="Kisaki G."/>
            <person name="Hamano K."/>
            <person name="Suezawa K."/>
            <person name="Otani M."/>
            <person name="Fukuda T."/>
            <person name="Manabe T."/>
            <person name="Gomi K."/>
            <person name="Tabuchi M."/>
            <person name="Akimitsu K."/>
            <person name="Kataoka I."/>
        </authorList>
    </citation>
    <scope>NUCLEOTIDE SEQUENCE [LARGE SCALE GENOMIC DNA]</scope>
    <source>
        <strain evidence="8">cv. Fuchu</strain>
    </source>
</reference>
<dbReference type="PANTHER" id="PTHR45719">
    <property type="entry name" value="GLYCOSYLTRANSFERASE"/>
    <property type="match status" value="1"/>
</dbReference>
<evidence type="ECO:0000256" key="2">
    <source>
        <dbReference type="ARBA" id="ARBA00022676"/>
    </source>
</evidence>
<evidence type="ECO:0000256" key="4">
    <source>
        <dbReference type="ARBA" id="ARBA00023136"/>
    </source>
</evidence>
<comment type="subcellular location">
    <subcellularLocation>
        <location evidence="1">Membrane</location>
        <topology evidence="1">Single-pass type II membrane protein</topology>
    </subcellularLocation>
</comment>
<keyword evidence="3 7" id="KW-0808">Transferase</keyword>
<dbReference type="InterPro" id="IPR044610">
    <property type="entry name" value="GLCAT14A/B/C"/>
</dbReference>
<dbReference type="AlphaFoldDB" id="A0A7J0GVR3"/>
<dbReference type="Proteomes" id="UP000585474">
    <property type="component" value="Unassembled WGS sequence"/>
</dbReference>